<reference evidence="4 5" key="1">
    <citation type="submission" date="2023-07" db="EMBL/GenBank/DDBJ databases">
        <title>Paenibacillus sp. JX-17 nov. isolated from soil.</title>
        <authorList>
            <person name="Wan Y."/>
            <person name="Liu B."/>
        </authorList>
    </citation>
    <scope>NUCLEOTIDE SEQUENCE [LARGE SCALE GENOMIC DNA]</scope>
    <source>
        <strain evidence="4 5">JX-17</strain>
    </source>
</reference>
<dbReference type="InterPro" id="IPR025424">
    <property type="entry name" value="YrhK_domain"/>
</dbReference>
<feature type="transmembrane region" description="Helical" evidence="2">
    <location>
        <begin position="67"/>
        <end position="86"/>
    </location>
</feature>
<feature type="region of interest" description="Disordered" evidence="1">
    <location>
        <begin position="1"/>
        <end position="31"/>
    </location>
</feature>
<evidence type="ECO:0000259" key="3">
    <source>
        <dbReference type="Pfam" id="PF14145"/>
    </source>
</evidence>
<evidence type="ECO:0000256" key="1">
    <source>
        <dbReference type="SAM" id="MobiDB-lite"/>
    </source>
</evidence>
<evidence type="ECO:0000256" key="2">
    <source>
        <dbReference type="SAM" id="Phobius"/>
    </source>
</evidence>
<keyword evidence="2" id="KW-1133">Transmembrane helix</keyword>
<dbReference type="Proteomes" id="UP001240171">
    <property type="component" value="Unassembled WGS sequence"/>
</dbReference>
<dbReference type="EMBL" id="JAUQTB010000003">
    <property type="protein sequence ID" value="MDO7906421.1"/>
    <property type="molecule type" value="Genomic_DNA"/>
</dbReference>
<dbReference type="RefSeq" id="WP_305023614.1">
    <property type="nucleotide sequence ID" value="NZ_JAUQTB010000003.1"/>
</dbReference>
<feature type="transmembrane region" description="Helical" evidence="2">
    <location>
        <begin position="40"/>
        <end position="61"/>
    </location>
</feature>
<evidence type="ECO:0000313" key="4">
    <source>
        <dbReference type="EMBL" id="MDO7906421.1"/>
    </source>
</evidence>
<feature type="domain" description="YrhK" evidence="3">
    <location>
        <begin position="37"/>
        <end position="88"/>
    </location>
</feature>
<keyword evidence="2" id="KW-0812">Transmembrane</keyword>
<sequence>MKLHLHRAAGSSSNTERCVRRPVRERRKGKKMSVKDRYETAHIVSEISTALLFIAGSLFLFYPQYKMAGTCLFILGSIQMFIRSMLRISYYFQFRKVIEESEFEQSSNS</sequence>
<feature type="compositionally biased region" description="Basic residues" evidence="1">
    <location>
        <begin position="20"/>
        <end position="31"/>
    </location>
</feature>
<organism evidence="4 5">
    <name type="scientific">Paenibacillus lacisoli</name>
    <dbReference type="NCBI Taxonomy" id="3064525"/>
    <lineage>
        <taxon>Bacteria</taxon>
        <taxon>Bacillati</taxon>
        <taxon>Bacillota</taxon>
        <taxon>Bacilli</taxon>
        <taxon>Bacillales</taxon>
        <taxon>Paenibacillaceae</taxon>
        <taxon>Paenibacillus</taxon>
    </lineage>
</organism>
<accession>A0ABT9CAZ8</accession>
<name>A0ABT9CAZ8_9BACL</name>
<dbReference type="Pfam" id="PF14145">
    <property type="entry name" value="YrhK"/>
    <property type="match status" value="1"/>
</dbReference>
<protein>
    <submittedName>
        <fullName evidence="4">YrhK family protein</fullName>
    </submittedName>
</protein>
<comment type="caution">
    <text evidence="4">The sequence shown here is derived from an EMBL/GenBank/DDBJ whole genome shotgun (WGS) entry which is preliminary data.</text>
</comment>
<proteinExistence type="predicted"/>
<keyword evidence="5" id="KW-1185">Reference proteome</keyword>
<evidence type="ECO:0000313" key="5">
    <source>
        <dbReference type="Proteomes" id="UP001240171"/>
    </source>
</evidence>
<gene>
    <name evidence="4" type="ORF">Q5741_08325</name>
</gene>
<keyword evidence="2" id="KW-0472">Membrane</keyword>